<dbReference type="Gene3D" id="1.20.900.10">
    <property type="entry name" value="Dbl homology (DH) domain"/>
    <property type="match status" value="1"/>
</dbReference>
<feature type="region of interest" description="Disordered" evidence="1">
    <location>
        <begin position="381"/>
        <end position="721"/>
    </location>
</feature>
<feature type="compositionally biased region" description="Low complexity" evidence="1">
    <location>
        <begin position="1318"/>
        <end position="1332"/>
    </location>
</feature>
<sequence>MSGAAWTLRVLRAAAGLNPPLISSHSLRAAAEASSRGPALAAQLELSGAVSREQQRRRMSGLGGRGLRLVGGARFTVLRVVGGADGRGLPSKLKAEREESEPPERRREAAWRQSGERSHTAASMPLKAVERGLLPSNQLFRNWPVKVRGGVLLPQRDQVWVQVWVPRALLGPGLGLRGSAGTTSGSRSGSQRLCLDMSCIPAAICGGGGEGQEERRRGGASERTGLPPPGPPPGWPLSLQEKLVVQLCPLDPLLLRPGDFYLLVAPPATPPPDWPAPAITPSPDCPAPAATPPPDWPAGAPCGRTAAPRLLLCSRAAGGRHAERQPVAGGALGAVFSMAWLDTVNRERQRRGAAPLRRCLLAAPRGVSRVPWEDLVYPQLRAGPPLQEPRPPPAHPGQSAASGEDSEGEYVELVELPRFGPHKGSLTQSISQQNRARTRTRTQARPSKAGSDTPTLLLEEDHCSSSAPQRPEPPEVLGPEPRTGSEQGGEEEQGRGEAQKEEMRTEEGQREQRDEKRRREEEPRDEKRWEEEQRERRGEEQRDELREQEEQRDELRREEEEQRSREEQRDERRRNEEQRDELRRGEEEQRDGSGRRREEQRGEEWVSEDQQVQEQERWGKEDGEQREETDVVEGMGGGGKLEEGAEEEKVQVTVTKNDQGEEVQPGGEEQGGASVTERAPSPRKPLEEQRCEEAAGGRSEEPPAEEVGPPGAAEPEPPAVQSSGSRFYSLLLRSAAVCLPGRVAWAPPRYVTTPPLHIPTRLFGPCPLYNSPALFLWAPPLPYWALGGINSSAGVTARDRGGAAVLTACCSHAVWSDPDCHSAELLRLLLYYSSTLSEEVRALGLTVLLDARRAAPAAALFSALWSLQEDSPGSIRSVLILVSKDWTLRVDQRAAQRVERLTSQCQDAIDLLQKAINVLQSTPVPAATQVTDQQQRLLEAQVLSIALDAELLLSGCRAVMSGILADSRLVQLQQEGGASLAWLRREEGGASGEQRAALAAAAALYEQVDELLHRLVTLSNTRTQELRFMLDFRRLEQDFSQVTAWLEQVGEPRLQTLEEPADSLERCSRNQQDFRDFQRAACVRSACWEMLLGWSVLWWFWCDYGWVKDQCQRAEALLARLDCWEDVSSADLHVYEVKVHAFWARMQDFSERVNRTGKNIERAVRLHSFLDQVLVWGSTVPGGSDSQGSRVLGSRVWIQLLIQLLACLLAAVLCDQASGWALEAMRCLAGVSMEDCTAPDKCSAVIGCLEDYQRSHPPIPEELFQLMMAEASELLGERGVRQLGAAQSSCQEAQTALRHRLEVALRTRGSAHRRRSDSAVSRSSSWRTLSSEESADRLAPPPSHFSSSPDQLSPPPSRFRSSADPLAPPLFHIGSSPGQVAPPTSHICSSPDQLAPSPSHLSSFPDQLAPPIFRVGSSPDHIAPPLPRLSSSPSLSPLPGCRRQLLRKTQSLDSGPEASRLPAPALSEPARRGNTGVFIRGLEVSSTEAASRSPRSVPYSWAGDTRTPPHSWAGDTSPRTPATPDPAPSRLCHIVEEMVTTEREYVRSLRYVLRHYVPELQRADLPQGLRGQRAALFGNLEKLLDFHSQFFLRELEACWKHPLRAPHCFLRHQEQFSLYALYSRNKPRSDTLLAAHGHAFFRRKQLELGDKLDLSSYLLKPIQRMGKYALLLTDLMREVGGAQEAELTALQAATSMVKFQLRHGNDLLAMDAIRDCDVNLKEQGQLIRQDEFTVCSGLRKCQRRVFLFELWIRRRSSRNQSFILQASTADAKRVWTQDLTRILWGQATRSKGGGRQDRVWQNQQNWVSSTRTGSLCAELRLKELLAMGVGSRPLLDLQPSEAAISDRAVNMTTREPEQSRNTT</sequence>
<dbReference type="InterPro" id="IPR052231">
    <property type="entry name" value="Rho_GEF_signaling-related"/>
</dbReference>
<feature type="region of interest" description="Disordered" evidence="1">
    <location>
        <begin position="88"/>
        <end position="124"/>
    </location>
</feature>
<feature type="compositionally biased region" description="Basic and acidic residues" evidence="1">
    <location>
        <begin position="93"/>
        <end position="119"/>
    </location>
</feature>
<feature type="compositionally biased region" description="Polar residues" evidence="1">
    <location>
        <begin position="1484"/>
        <end position="1494"/>
    </location>
</feature>
<feature type="region of interest" description="Disordered" evidence="1">
    <location>
        <begin position="207"/>
        <end position="235"/>
    </location>
</feature>
<accession>A0A8S4ADK1</accession>
<feature type="compositionally biased region" description="Low complexity" evidence="1">
    <location>
        <begin position="1428"/>
        <end position="1439"/>
    </location>
</feature>
<dbReference type="Gene3D" id="2.30.29.30">
    <property type="entry name" value="Pleckstrin-homology domain (PH domain)/Phosphotyrosine-binding domain (PTB)"/>
    <property type="match status" value="2"/>
</dbReference>
<dbReference type="SMART" id="SM00325">
    <property type="entry name" value="RhoGEF"/>
    <property type="match status" value="1"/>
</dbReference>
<dbReference type="CDD" id="cd00160">
    <property type="entry name" value="RhoGEF"/>
    <property type="match status" value="1"/>
</dbReference>
<feature type="compositionally biased region" description="Pro residues" evidence="1">
    <location>
        <begin position="226"/>
        <end position="235"/>
    </location>
</feature>
<dbReference type="PROSITE" id="PS50010">
    <property type="entry name" value="DH_2"/>
    <property type="match status" value="1"/>
</dbReference>
<dbReference type="SUPFAM" id="SSF48065">
    <property type="entry name" value="DBL homology domain (DH-domain)"/>
    <property type="match status" value="1"/>
</dbReference>
<dbReference type="InterPro" id="IPR011993">
    <property type="entry name" value="PH-like_dom_sf"/>
</dbReference>
<keyword evidence="4" id="KW-1185">Reference proteome</keyword>
<evidence type="ECO:0000259" key="2">
    <source>
        <dbReference type="PROSITE" id="PS50010"/>
    </source>
</evidence>
<comment type="caution">
    <text evidence="3">The sequence shown here is derived from an EMBL/GenBank/DDBJ whole genome shotgun (WGS) entry which is preliminary data.</text>
</comment>
<dbReference type="EMBL" id="CAJRST010000001">
    <property type="protein sequence ID" value="CAG5849462.1"/>
    <property type="molecule type" value="Genomic_DNA"/>
</dbReference>
<dbReference type="InterPro" id="IPR035899">
    <property type="entry name" value="DBL_dom_sf"/>
</dbReference>
<evidence type="ECO:0000313" key="3">
    <source>
        <dbReference type="EMBL" id="CAG5849462.1"/>
    </source>
</evidence>
<feature type="compositionally biased region" description="Basic and acidic residues" evidence="1">
    <location>
        <begin position="492"/>
        <end position="604"/>
    </location>
</feature>
<dbReference type="GO" id="GO:0005085">
    <property type="term" value="F:guanyl-nucleotide exchange factor activity"/>
    <property type="evidence" value="ECO:0007669"/>
    <property type="project" value="InterPro"/>
</dbReference>
<feature type="compositionally biased region" description="Basic and acidic residues" evidence="1">
    <location>
        <begin position="640"/>
        <end position="650"/>
    </location>
</feature>
<evidence type="ECO:0000313" key="4">
    <source>
        <dbReference type="Proteomes" id="UP000677803"/>
    </source>
</evidence>
<gene>
    <name evidence="3" type="ORF">MMEN_LOCUS76</name>
</gene>
<dbReference type="SUPFAM" id="SSF50729">
    <property type="entry name" value="PH domain-like"/>
    <property type="match status" value="1"/>
</dbReference>
<feature type="region of interest" description="Disordered" evidence="1">
    <location>
        <begin position="1307"/>
        <end position="1529"/>
    </location>
</feature>
<organism evidence="3 4">
    <name type="scientific">Menidia menidia</name>
    <name type="common">Atlantic silverside</name>
    <dbReference type="NCBI Taxonomy" id="238744"/>
    <lineage>
        <taxon>Eukaryota</taxon>
        <taxon>Metazoa</taxon>
        <taxon>Chordata</taxon>
        <taxon>Craniata</taxon>
        <taxon>Vertebrata</taxon>
        <taxon>Euteleostomi</taxon>
        <taxon>Actinopterygii</taxon>
        <taxon>Neopterygii</taxon>
        <taxon>Teleostei</taxon>
        <taxon>Neoteleostei</taxon>
        <taxon>Acanthomorphata</taxon>
        <taxon>Ovalentaria</taxon>
        <taxon>Atherinomorphae</taxon>
        <taxon>Atheriniformes</taxon>
        <taxon>Atherinopsidae</taxon>
        <taxon>Menidiinae</taxon>
        <taxon>Menidia</taxon>
    </lineage>
</organism>
<dbReference type="OrthoDB" id="6152532at2759"/>
<name>A0A8S4ADK1_9TELE</name>
<proteinExistence type="predicted"/>
<evidence type="ECO:0000256" key="1">
    <source>
        <dbReference type="SAM" id="MobiDB-lite"/>
    </source>
</evidence>
<feature type="domain" description="DH" evidence="2">
    <location>
        <begin position="1530"/>
        <end position="1707"/>
    </location>
</feature>
<dbReference type="InterPro" id="IPR000219">
    <property type="entry name" value="DH_dom"/>
</dbReference>
<dbReference type="Pfam" id="PF00621">
    <property type="entry name" value="RhoGEF"/>
    <property type="match status" value="1"/>
</dbReference>
<dbReference type="Proteomes" id="UP000677803">
    <property type="component" value="Unassembled WGS sequence"/>
</dbReference>
<dbReference type="PANTHER" id="PTHR45845">
    <property type="entry name" value="RHO GUANINE NUCLEOTIDE EXCHANGE FACTOR-RELATED"/>
    <property type="match status" value="1"/>
</dbReference>
<reference evidence="3" key="1">
    <citation type="submission" date="2021-05" db="EMBL/GenBank/DDBJ databases">
        <authorList>
            <person name="Tigano A."/>
        </authorList>
    </citation>
    <scope>NUCLEOTIDE SEQUENCE</scope>
</reference>
<feature type="compositionally biased region" description="Low complexity" evidence="1">
    <location>
        <begin position="705"/>
        <end position="714"/>
    </location>
</feature>
<feature type="compositionally biased region" description="Basic and acidic residues" evidence="1">
    <location>
        <begin position="614"/>
        <end position="629"/>
    </location>
</feature>
<feature type="compositionally biased region" description="Basic and acidic residues" evidence="1">
    <location>
        <begin position="684"/>
        <end position="701"/>
    </location>
</feature>
<protein>
    <submittedName>
        <fullName evidence="3">(Atlantic silverside) hypothetical protein</fullName>
    </submittedName>
</protein>
<feature type="compositionally biased region" description="Pro residues" evidence="1">
    <location>
        <begin position="386"/>
        <end position="395"/>
    </location>
</feature>
<dbReference type="PANTHER" id="PTHR45845:SF4">
    <property type="entry name" value="PLECKSTRIN HOMOLOGY DOMAIN CONTAINING, FAMILY G (WITH RHOGEF DOMAIN) MEMBER 4"/>
    <property type="match status" value="1"/>
</dbReference>